<feature type="transmembrane region" description="Helical" evidence="9">
    <location>
        <begin position="444"/>
        <end position="465"/>
    </location>
</feature>
<dbReference type="PROSITE" id="PS50850">
    <property type="entry name" value="MFS"/>
    <property type="match status" value="1"/>
</dbReference>
<dbReference type="NCBIfam" id="TIGR00879">
    <property type="entry name" value="SP"/>
    <property type="match status" value="1"/>
</dbReference>
<feature type="transmembrane region" description="Helical" evidence="9">
    <location>
        <begin position="510"/>
        <end position="533"/>
    </location>
</feature>
<dbReference type="InterPro" id="IPR005829">
    <property type="entry name" value="Sugar_transporter_CS"/>
</dbReference>
<accession>A0ABR3RSB1</accession>
<feature type="transmembrane region" description="Helical" evidence="9">
    <location>
        <begin position="165"/>
        <end position="185"/>
    </location>
</feature>
<feature type="transmembrane region" description="Helical" evidence="9">
    <location>
        <begin position="197"/>
        <end position="216"/>
    </location>
</feature>
<evidence type="ECO:0000256" key="4">
    <source>
        <dbReference type="ARBA" id="ARBA00022692"/>
    </source>
</evidence>
<keyword evidence="3 7" id="KW-0813">Transport</keyword>
<feature type="transmembrane region" description="Helical" evidence="9">
    <location>
        <begin position="539"/>
        <end position="560"/>
    </location>
</feature>
<evidence type="ECO:0000256" key="5">
    <source>
        <dbReference type="ARBA" id="ARBA00022989"/>
    </source>
</evidence>
<feature type="domain" description="Major facilitator superfamily (MFS) profile" evidence="10">
    <location>
        <begin position="118"/>
        <end position="564"/>
    </location>
</feature>
<feature type="transmembrane region" description="Helical" evidence="9">
    <location>
        <begin position="378"/>
        <end position="401"/>
    </location>
</feature>
<dbReference type="InterPro" id="IPR036259">
    <property type="entry name" value="MFS_trans_sf"/>
</dbReference>
<dbReference type="PANTHER" id="PTHR48020">
    <property type="entry name" value="PROTON MYO-INOSITOL COTRANSPORTER"/>
    <property type="match status" value="1"/>
</dbReference>
<dbReference type="Gene3D" id="1.20.1250.20">
    <property type="entry name" value="MFS general substrate transporter like domains"/>
    <property type="match status" value="1"/>
</dbReference>
<dbReference type="InterPro" id="IPR003663">
    <property type="entry name" value="Sugar/inositol_transpt"/>
</dbReference>
<comment type="subcellular location">
    <subcellularLocation>
        <location evidence="1">Membrane</location>
        <topology evidence="1">Multi-pass membrane protein</topology>
    </subcellularLocation>
</comment>
<dbReference type="EMBL" id="JAKIXB020000006">
    <property type="protein sequence ID" value="KAL1607313.1"/>
    <property type="molecule type" value="Genomic_DNA"/>
</dbReference>
<comment type="similarity">
    <text evidence="2 7">Belongs to the major facilitator superfamily. Sugar transporter (TC 2.A.1.1) family.</text>
</comment>
<feature type="compositionally biased region" description="Basic and acidic residues" evidence="8">
    <location>
        <begin position="624"/>
        <end position="645"/>
    </location>
</feature>
<evidence type="ECO:0000256" key="9">
    <source>
        <dbReference type="SAM" id="Phobius"/>
    </source>
</evidence>
<protein>
    <recommendedName>
        <fullName evidence="10">Major facilitator superfamily (MFS) profile domain-containing protein</fullName>
    </recommendedName>
</protein>
<dbReference type="InterPro" id="IPR005828">
    <property type="entry name" value="MFS_sugar_transport-like"/>
</dbReference>
<organism evidence="11 12">
    <name type="scientific">Nothophoma quercina</name>
    <dbReference type="NCBI Taxonomy" id="749835"/>
    <lineage>
        <taxon>Eukaryota</taxon>
        <taxon>Fungi</taxon>
        <taxon>Dikarya</taxon>
        <taxon>Ascomycota</taxon>
        <taxon>Pezizomycotina</taxon>
        <taxon>Dothideomycetes</taxon>
        <taxon>Pleosporomycetidae</taxon>
        <taxon>Pleosporales</taxon>
        <taxon>Pleosporineae</taxon>
        <taxon>Didymellaceae</taxon>
        <taxon>Nothophoma</taxon>
    </lineage>
</organism>
<feature type="transmembrane region" description="Helical" evidence="9">
    <location>
        <begin position="284"/>
        <end position="307"/>
    </location>
</feature>
<keyword evidence="6 9" id="KW-0472">Membrane</keyword>
<sequence>MTDPSVGKPEGDTATVHHNNSIDARRSSVASVNLNKNIDAKVSNPLTGVPHETLMRDVEDFAREHDLEDIVEHLKKGALVAQDPNGFDNIEMLVEEEKQHLRFEKQHKWKHPLQLYVTIIVCSIGAAVQGWDQTGSNGANLSFPVEFGIGEGDTEGSPNRWNHNLLVGLVNAGPYIGSAFIGCWVSDPCNYYFGRRGTIFISAIFCVLTPIGGALTENWEQLLITRILMGIGMGLKGSTVPIFAAENSPAQIRGALVMSWQMWTAFGIFLGYCANLAVYQVPVIAWRLQIGSAFIPAVPLTIGIFFCPESPRWLIKKNRYRKAWQSLLRLRFSPVQAARDLYYIHAQLQVEAQIIGKSNYLQRCIELFTIPRVRRATLASFVVMIAQQMCGINIIAFYSSTIFRQAGASEREALIASFGFGLVNFVFAWPAIWTIDTFGRRSLLLFTFPQMAWSLLATGLCFLIPESSPAHLGLIAMFIYIFAAFYSPGEGPVPFTYSAECFPLTHREVGMGWAVATCLFWAAVLSITFPLMLYALTPVGAICFYAGLNMIAFCMIFLWLPETKQRTLEELDYIFGVPTRKFIAYNFRIALPWWWKRWVMFDKSATLKPLYTFDGVEGHYQQPHSDDETRRYNSTDKPETVTKEM</sequence>
<dbReference type="PROSITE" id="PS00217">
    <property type="entry name" value="SUGAR_TRANSPORT_2"/>
    <property type="match status" value="1"/>
</dbReference>
<reference evidence="11 12" key="1">
    <citation type="submission" date="2024-02" db="EMBL/GenBank/DDBJ databases">
        <title>De novo assembly and annotation of 12 fungi associated with fruit tree decline syndrome in Ontario, Canada.</title>
        <authorList>
            <person name="Sulman M."/>
            <person name="Ellouze W."/>
            <person name="Ilyukhin E."/>
        </authorList>
    </citation>
    <scope>NUCLEOTIDE SEQUENCE [LARGE SCALE GENOMIC DNA]</scope>
    <source>
        <strain evidence="11 12">M97-236</strain>
    </source>
</reference>
<feature type="transmembrane region" description="Helical" evidence="9">
    <location>
        <begin position="471"/>
        <end position="489"/>
    </location>
</feature>
<keyword evidence="12" id="KW-1185">Reference proteome</keyword>
<feature type="transmembrane region" description="Helical" evidence="9">
    <location>
        <begin position="413"/>
        <end position="432"/>
    </location>
</feature>
<evidence type="ECO:0000256" key="2">
    <source>
        <dbReference type="ARBA" id="ARBA00010992"/>
    </source>
</evidence>
<dbReference type="SUPFAM" id="SSF103473">
    <property type="entry name" value="MFS general substrate transporter"/>
    <property type="match status" value="1"/>
</dbReference>
<feature type="region of interest" description="Disordered" evidence="8">
    <location>
        <begin position="1"/>
        <end position="27"/>
    </location>
</feature>
<keyword evidence="5 9" id="KW-1133">Transmembrane helix</keyword>
<comment type="caution">
    <text evidence="11">The sequence shown here is derived from an EMBL/GenBank/DDBJ whole genome shotgun (WGS) entry which is preliminary data.</text>
</comment>
<evidence type="ECO:0000259" key="10">
    <source>
        <dbReference type="PROSITE" id="PS50850"/>
    </source>
</evidence>
<evidence type="ECO:0000313" key="11">
    <source>
        <dbReference type="EMBL" id="KAL1607313.1"/>
    </source>
</evidence>
<gene>
    <name evidence="11" type="ORF">SLS59_002277</name>
</gene>
<feature type="compositionally biased region" description="Polar residues" evidence="8">
    <location>
        <begin position="16"/>
        <end position="27"/>
    </location>
</feature>
<feature type="transmembrane region" description="Helical" evidence="9">
    <location>
        <begin position="113"/>
        <end position="131"/>
    </location>
</feature>
<evidence type="ECO:0000256" key="8">
    <source>
        <dbReference type="SAM" id="MobiDB-lite"/>
    </source>
</evidence>
<name>A0ABR3RSB1_9PLEO</name>
<dbReference type="InterPro" id="IPR050814">
    <property type="entry name" value="Myo-inositol_Transporter"/>
</dbReference>
<keyword evidence="4 9" id="KW-0812">Transmembrane</keyword>
<dbReference type="PRINTS" id="PR00171">
    <property type="entry name" value="SUGRTRNSPORT"/>
</dbReference>
<evidence type="ECO:0000256" key="7">
    <source>
        <dbReference type="RuleBase" id="RU003346"/>
    </source>
</evidence>
<feature type="region of interest" description="Disordered" evidence="8">
    <location>
        <begin position="620"/>
        <end position="645"/>
    </location>
</feature>
<dbReference type="PANTHER" id="PTHR48020:SF4">
    <property type="entry name" value="SYMPORT, PUTATIVE (AFU_ORTHOLOGUE AFUA_3G11790)-RELATED"/>
    <property type="match status" value="1"/>
</dbReference>
<feature type="transmembrane region" description="Helical" evidence="9">
    <location>
        <begin position="222"/>
        <end position="244"/>
    </location>
</feature>
<evidence type="ECO:0000256" key="3">
    <source>
        <dbReference type="ARBA" id="ARBA00022448"/>
    </source>
</evidence>
<evidence type="ECO:0000256" key="1">
    <source>
        <dbReference type="ARBA" id="ARBA00004141"/>
    </source>
</evidence>
<dbReference type="Pfam" id="PF00083">
    <property type="entry name" value="Sugar_tr"/>
    <property type="match status" value="1"/>
</dbReference>
<proteinExistence type="inferred from homology"/>
<dbReference type="InterPro" id="IPR020846">
    <property type="entry name" value="MFS_dom"/>
</dbReference>
<evidence type="ECO:0000313" key="12">
    <source>
        <dbReference type="Proteomes" id="UP001521222"/>
    </source>
</evidence>
<dbReference type="Proteomes" id="UP001521222">
    <property type="component" value="Unassembled WGS sequence"/>
</dbReference>
<evidence type="ECO:0000256" key="6">
    <source>
        <dbReference type="ARBA" id="ARBA00023136"/>
    </source>
</evidence>
<feature type="transmembrane region" description="Helical" evidence="9">
    <location>
        <begin position="256"/>
        <end position="278"/>
    </location>
</feature>